<accession>A0A9W6BNF6</accession>
<feature type="region of interest" description="Disordered" evidence="1">
    <location>
        <begin position="251"/>
        <end position="365"/>
    </location>
</feature>
<evidence type="ECO:0000313" key="3">
    <source>
        <dbReference type="Proteomes" id="UP001165080"/>
    </source>
</evidence>
<protein>
    <submittedName>
        <fullName evidence="2">Uncharacterized protein</fullName>
    </submittedName>
</protein>
<evidence type="ECO:0000313" key="2">
    <source>
        <dbReference type="EMBL" id="GLC55352.1"/>
    </source>
</evidence>
<evidence type="ECO:0000256" key="1">
    <source>
        <dbReference type="SAM" id="MobiDB-lite"/>
    </source>
</evidence>
<dbReference type="Proteomes" id="UP001165080">
    <property type="component" value="Unassembled WGS sequence"/>
</dbReference>
<name>A0A9W6BNF6_9CHLO</name>
<organism evidence="2 3">
    <name type="scientific">Pleodorina starrii</name>
    <dbReference type="NCBI Taxonomy" id="330485"/>
    <lineage>
        <taxon>Eukaryota</taxon>
        <taxon>Viridiplantae</taxon>
        <taxon>Chlorophyta</taxon>
        <taxon>core chlorophytes</taxon>
        <taxon>Chlorophyceae</taxon>
        <taxon>CS clade</taxon>
        <taxon>Chlamydomonadales</taxon>
        <taxon>Volvocaceae</taxon>
        <taxon>Pleodorina</taxon>
    </lineage>
</organism>
<sequence length="429" mass="47463">MRTSEDCSSSGGPQQQQQIRIWDMDASDHRLLVSVTVAATAAGLRLNQLRVQEAGLGLILSDSLLRYLDVLQVDTTRLSFDREVPMLGRALQRLIEPPKHLNVFQVQHRASMASLELTCAPLLAPRLQRLEFHWCAGLTPANLVSLLVALPMCEEVVVRSCERLHTGRKYTALVEGLLALPQEAELRSRPLHIHLDRDPLGHVGSRPLESEEGTEYVGAEAVAVDEAAEVARATADNASLRCWTYSQWAPSFAGTSEDDKEVQGGEEEEGVEGEGEEEGEEEEEGEVQGEGEEEGEEEQEVEEEMEEEKVEEMEEEGGEEGEGGEEEQEEEVEKEEQEVDEEEVEEEADEEEQDEAPCRQQAAEDAEDIVRRLTGAIMQRVRNDGTAWELNRRLEDGGVAARVSVGTLRKGLLLPAHGHKGVGMALEAV</sequence>
<reference evidence="2 3" key="1">
    <citation type="journal article" date="2023" name="Commun. Biol.">
        <title>Reorganization of the ancestral sex-determining regions during the evolution of trioecy in Pleodorina starrii.</title>
        <authorList>
            <person name="Takahashi K."/>
            <person name="Suzuki S."/>
            <person name="Kawai-Toyooka H."/>
            <person name="Yamamoto K."/>
            <person name="Hamaji T."/>
            <person name="Ootsuki R."/>
            <person name="Yamaguchi H."/>
            <person name="Kawachi M."/>
            <person name="Higashiyama T."/>
            <person name="Nozaki H."/>
        </authorList>
    </citation>
    <scope>NUCLEOTIDE SEQUENCE [LARGE SCALE GENOMIC DNA]</scope>
    <source>
        <strain evidence="2 3">NIES-4479</strain>
    </source>
</reference>
<dbReference type="EMBL" id="BRXU01000012">
    <property type="protein sequence ID" value="GLC55352.1"/>
    <property type="molecule type" value="Genomic_DNA"/>
</dbReference>
<feature type="compositionally biased region" description="Acidic residues" evidence="1">
    <location>
        <begin position="256"/>
        <end position="355"/>
    </location>
</feature>
<keyword evidence="3" id="KW-1185">Reference proteome</keyword>
<gene>
    <name evidence="2" type="primary">PLESTMB000421</name>
    <name evidence="2" type="ORF">PLESTB_000975700</name>
</gene>
<proteinExistence type="predicted"/>
<dbReference type="AlphaFoldDB" id="A0A9W6BNF6"/>
<comment type="caution">
    <text evidence="2">The sequence shown here is derived from an EMBL/GenBank/DDBJ whole genome shotgun (WGS) entry which is preliminary data.</text>
</comment>